<dbReference type="FunFam" id="3.40.50.720:FF:000173">
    <property type="entry name" value="3-oxoacyl-[acyl-carrier protein] reductase"/>
    <property type="match status" value="1"/>
</dbReference>
<reference evidence="5 6" key="1">
    <citation type="submission" date="2018-08" db="EMBL/GenBank/DDBJ databases">
        <title>Genome and evolution of the arbuscular mycorrhizal fungus Diversispora epigaea (formerly Glomus versiforme) and its bacterial endosymbionts.</title>
        <authorList>
            <person name="Sun X."/>
            <person name="Fei Z."/>
            <person name="Harrison M."/>
        </authorList>
    </citation>
    <scope>NUCLEOTIDE SEQUENCE [LARGE SCALE GENOMIC DNA]</scope>
    <source>
        <strain evidence="5 6">IT104</strain>
    </source>
</reference>
<sequence length="284" mass="31238">MILSSKIKFQRFKFNNIKIGEWYSRYYCTSEISKIKNSNNSSNKEIAVITGGTRGIGYAISQKFAQNGIRCVILGRNKETIENSIKNIMMINDLEHVGMVCDVRNYGETVNVCENISKLGSINYLINAAGISSDNLVVKLKEQEINNIIQTNLLGTIFMCNNIVKYMIKQKQGGCIINISSVIGIDGNVGQSVYAASKAGIIGYSKSLAKELGSRNIRVNIIAPGFIETDMISEIPENKKEIIKSNTALNRFGKPEDIADAASYLAKAQFVTGQILIVDGCLNI</sequence>
<evidence type="ECO:0000256" key="4">
    <source>
        <dbReference type="RuleBase" id="RU000363"/>
    </source>
</evidence>
<keyword evidence="3" id="KW-0560">Oxidoreductase</keyword>
<dbReference type="GO" id="GO:0016616">
    <property type="term" value="F:oxidoreductase activity, acting on the CH-OH group of donors, NAD or NADP as acceptor"/>
    <property type="evidence" value="ECO:0007669"/>
    <property type="project" value="TreeGrafter"/>
</dbReference>
<dbReference type="STRING" id="1348612.A0A397GIM4"/>
<gene>
    <name evidence="5" type="ORF">Glove_508g79</name>
</gene>
<dbReference type="GO" id="GO:0048038">
    <property type="term" value="F:quinone binding"/>
    <property type="evidence" value="ECO:0007669"/>
    <property type="project" value="TreeGrafter"/>
</dbReference>
<evidence type="ECO:0000256" key="1">
    <source>
        <dbReference type="ARBA" id="ARBA00006484"/>
    </source>
</evidence>
<evidence type="ECO:0000256" key="3">
    <source>
        <dbReference type="ARBA" id="ARBA00023002"/>
    </source>
</evidence>
<evidence type="ECO:0000256" key="2">
    <source>
        <dbReference type="ARBA" id="ARBA00022857"/>
    </source>
</evidence>
<organism evidence="5 6">
    <name type="scientific">Diversispora epigaea</name>
    <dbReference type="NCBI Taxonomy" id="1348612"/>
    <lineage>
        <taxon>Eukaryota</taxon>
        <taxon>Fungi</taxon>
        <taxon>Fungi incertae sedis</taxon>
        <taxon>Mucoromycota</taxon>
        <taxon>Glomeromycotina</taxon>
        <taxon>Glomeromycetes</taxon>
        <taxon>Diversisporales</taxon>
        <taxon>Diversisporaceae</taxon>
        <taxon>Diversispora</taxon>
    </lineage>
</organism>
<dbReference type="PANTHER" id="PTHR42760">
    <property type="entry name" value="SHORT-CHAIN DEHYDROGENASES/REDUCTASES FAMILY MEMBER"/>
    <property type="match status" value="1"/>
</dbReference>
<protein>
    <recommendedName>
        <fullName evidence="7">3-oxoacyl-[acyl-carrier-protein] reductase</fullName>
    </recommendedName>
</protein>
<dbReference type="EMBL" id="PQFF01000440">
    <property type="protein sequence ID" value="RHZ50019.1"/>
    <property type="molecule type" value="Genomic_DNA"/>
</dbReference>
<evidence type="ECO:0000313" key="6">
    <source>
        <dbReference type="Proteomes" id="UP000266861"/>
    </source>
</evidence>
<dbReference type="InterPro" id="IPR036291">
    <property type="entry name" value="NAD(P)-bd_dom_sf"/>
</dbReference>
<dbReference type="SUPFAM" id="SSF51735">
    <property type="entry name" value="NAD(P)-binding Rossmann-fold domains"/>
    <property type="match status" value="1"/>
</dbReference>
<dbReference type="InterPro" id="IPR002347">
    <property type="entry name" value="SDR_fam"/>
</dbReference>
<comment type="similarity">
    <text evidence="1 4">Belongs to the short-chain dehydrogenases/reductases (SDR) family.</text>
</comment>
<evidence type="ECO:0008006" key="7">
    <source>
        <dbReference type="Google" id="ProtNLM"/>
    </source>
</evidence>
<dbReference type="InterPro" id="IPR020904">
    <property type="entry name" value="Sc_DH/Rdtase_CS"/>
</dbReference>
<dbReference type="PROSITE" id="PS00061">
    <property type="entry name" value="ADH_SHORT"/>
    <property type="match status" value="1"/>
</dbReference>
<keyword evidence="6" id="KW-1185">Reference proteome</keyword>
<keyword evidence="2" id="KW-0521">NADP</keyword>
<dbReference type="Proteomes" id="UP000266861">
    <property type="component" value="Unassembled WGS sequence"/>
</dbReference>
<dbReference type="OrthoDB" id="47007at2759"/>
<evidence type="ECO:0000313" key="5">
    <source>
        <dbReference type="EMBL" id="RHZ50019.1"/>
    </source>
</evidence>
<dbReference type="PRINTS" id="PR00080">
    <property type="entry name" value="SDRFAMILY"/>
</dbReference>
<proteinExistence type="inferred from homology"/>
<dbReference type="AlphaFoldDB" id="A0A397GIM4"/>
<comment type="caution">
    <text evidence="5">The sequence shown here is derived from an EMBL/GenBank/DDBJ whole genome shotgun (WGS) entry which is preliminary data.</text>
</comment>
<dbReference type="Gene3D" id="3.40.50.720">
    <property type="entry name" value="NAD(P)-binding Rossmann-like Domain"/>
    <property type="match status" value="1"/>
</dbReference>
<dbReference type="GO" id="GO:0006633">
    <property type="term" value="P:fatty acid biosynthetic process"/>
    <property type="evidence" value="ECO:0007669"/>
    <property type="project" value="TreeGrafter"/>
</dbReference>
<dbReference type="PANTHER" id="PTHR42760:SF133">
    <property type="entry name" value="3-OXOACYL-[ACYL-CARRIER-PROTEIN] REDUCTASE"/>
    <property type="match status" value="1"/>
</dbReference>
<dbReference type="Pfam" id="PF00106">
    <property type="entry name" value="adh_short"/>
    <property type="match status" value="1"/>
</dbReference>
<dbReference type="PRINTS" id="PR00081">
    <property type="entry name" value="GDHRDH"/>
</dbReference>
<accession>A0A397GIM4</accession>
<name>A0A397GIM4_9GLOM</name>